<evidence type="ECO:0000256" key="1">
    <source>
        <dbReference type="SAM" id="Phobius"/>
    </source>
</evidence>
<protein>
    <submittedName>
        <fullName evidence="2">Uncharacterized protein</fullName>
    </submittedName>
</protein>
<reference evidence="2" key="1">
    <citation type="submission" date="2020-10" db="EMBL/GenBank/DDBJ databases">
        <authorList>
            <person name="Gilroy R."/>
        </authorList>
    </citation>
    <scope>NUCLEOTIDE SEQUENCE</scope>
    <source>
        <strain evidence="2">CHK158-818</strain>
    </source>
</reference>
<keyword evidence="1" id="KW-1133">Transmembrane helix</keyword>
<dbReference type="Proteomes" id="UP000824112">
    <property type="component" value="Unassembled WGS sequence"/>
</dbReference>
<sequence length="146" mass="17162">GVYAFSVCCFLEVRRFRNMGKKIGRFFVFPTLALGAAVLVFSLCCLLGDDMIDWVLFKDYPIKTGTGFLATGISFYLFTLVVHLYYIFAYQSYKVRYFVLSMLPYLLVFISWGYFFGGWQLCYFWVTLFFWMIAMAVAFFIKNRYG</sequence>
<proteinExistence type="predicted"/>
<feature type="transmembrane region" description="Helical" evidence="1">
    <location>
        <begin position="95"/>
        <end position="117"/>
    </location>
</feature>
<feature type="transmembrane region" description="Helical" evidence="1">
    <location>
        <begin position="123"/>
        <end position="141"/>
    </location>
</feature>
<dbReference type="EMBL" id="DVNA01000173">
    <property type="protein sequence ID" value="HIU55676.1"/>
    <property type="molecule type" value="Genomic_DNA"/>
</dbReference>
<keyword evidence="1" id="KW-0812">Transmembrane</keyword>
<feature type="transmembrane region" description="Helical" evidence="1">
    <location>
        <begin position="26"/>
        <end position="48"/>
    </location>
</feature>
<name>A0A9D1M8K6_9BACT</name>
<evidence type="ECO:0000313" key="3">
    <source>
        <dbReference type="Proteomes" id="UP000824112"/>
    </source>
</evidence>
<evidence type="ECO:0000313" key="2">
    <source>
        <dbReference type="EMBL" id="HIU55676.1"/>
    </source>
</evidence>
<comment type="caution">
    <text evidence="2">The sequence shown here is derived from an EMBL/GenBank/DDBJ whole genome shotgun (WGS) entry which is preliminary data.</text>
</comment>
<gene>
    <name evidence="2" type="ORF">IAB03_07730</name>
</gene>
<organism evidence="2 3">
    <name type="scientific">Candidatus Gallibacteroides avistercoris</name>
    <dbReference type="NCBI Taxonomy" id="2840833"/>
    <lineage>
        <taxon>Bacteria</taxon>
        <taxon>Pseudomonadati</taxon>
        <taxon>Bacteroidota</taxon>
        <taxon>Bacteroidia</taxon>
        <taxon>Bacteroidales</taxon>
        <taxon>Bacteroidaceae</taxon>
        <taxon>Bacteroidaceae incertae sedis</taxon>
        <taxon>Candidatus Gallibacteroides</taxon>
    </lineage>
</organism>
<keyword evidence="1" id="KW-0472">Membrane</keyword>
<feature type="non-terminal residue" evidence="2">
    <location>
        <position position="1"/>
    </location>
</feature>
<feature type="transmembrane region" description="Helical" evidence="1">
    <location>
        <begin position="68"/>
        <end position="88"/>
    </location>
</feature>
<dbReference type="AlphaFoldDB" id="A0A9D1M8K6"/>
<accession>A0A9D1M8K6</accession>
<reference evidence="2" key="2">
    <citation type="journal article" date="2021" name="PeerJ">
        <title>Extensive microbial diversity within the chicken gut microbiome revealed by metagenomics and culture.</title>
        <authorList>
            <person name="Gilroy R."/>
            <person name="Ravi A."/>
            <person name="Getino M."/>
            <person name="Pursley I."/>
            <person name="Horton D.L."/>
            <person name="Alikhan N.F."/>
            <person name="Baker D."/>
            <person name="Gharbi K."/>
            <person name="Hall N."/>
            <person name="Watson M."/>
            <person name="Adriaenssens E.M."/>
            <person name="Foster-Nyarko E."/>
            <person name="Jarju S."/>
            <person name="Secka A."/>
            <person name="Antonio M."/>
            <person name="Oren A."/>
            <person name="Chaudhuri R.R."/>
            <person name="La Ragione R."/>
            <person name="Hildebrand F."/>
            <person name="Pallen M.J."/>
        </authorList>
    </citation>
    <scope>NUCLEOTIDE SEQUENCE</scope>
    <source>
        <strain evidence="2">CHK158-818</strain>
    </source>
</reference>